<keyword evidence="1" id="KW-0175">Coiled coil</keyword>
<dbReference type="GeneID" id="75211653"/>
<reference evidence="3" key="1">
    <citation type="submission" date="2016-10" db="EMBL/GenBank/DDBJ databases">
        <authorList>
            <person name="Varghese N."/>
            <person name="Submissions S."/>
        </authorList>
    </citation>
    <scope>NUCLEOTIDE SEQUENCE [LARGE SCALE GENOMIC DNA]</scope>
    <source>
        <strain evidence="3">DSM 24213</strain>
    </source>
</reference>
<evidence type="ECO:0000313" key="3">
    <source>
        <dbReference type="Proteomes" id="UP000243629"/>
    </source>
</evidence>
<dbReference type="RefSeq" id="WP_090514573.1">
    <property type="nucleotide sequence ID" value="NZ_FOUI01000002.1"/>
</dbReference>
<accession>A0A1I4P387</accession>
<dbReference type="AlphaFoldDB" id="A0A1I4P387"/>
<dbReference type="Proteomes" id="UP000243629">
    <property type="component" value="Unassembled WGS sequence"/>
</dbReference>
<organism evidence="2 3">
    <name type="scientific">Halopseudomonas yangmingensis</name>
    <dbReference type="NCBI Taxonomy" id="1720063"/>
    <lineage>
        <taxon>Bacteria</taxon>
        <taxon>Pseudomonadati</taxon>
        <taxon>Pseudomonadota</taxon>
        <taxon>Gammaproteobacteria</taxon>
        <taxon>Pseudomonadales</taxon>
        <taxon>Pseudomonadaceae</taxon>
        <taxon>Halopseudomonas</taxon>
    </lineage>
</organism>
<proteinExistence type="predicted"/>
<dbReference type="OrthoDB" id="9939130at2"/>
<evidence type="ECO:0000256" key="1">
    <source>
        <dbReference type="SAM" id="Coils"/>
    </source>
</evidence>
<keyword evidence="3" id="KW-1185">Reference proteome</keyword>
<protein>
    <submittedName>
        <fullName evidence="2">Uncharacterized protein</fullName>
    </submittedName>
</protein>
<evidence type="ECO:0000313" key="2">
    <source>
        <dbReference type="EMBL" id="SFM22228.1"/>
    </source>
</evidence>
<gene>
    <name evidence="2" type="ORF">SAMN05216217_10292</name>
</gene>
<dbReference type="STRING" id="1720063.SAMN05216217_10292"/>
<sequence>MSTDEIRELLLDLQRLALETEQAEQAILRKAKERLSQLPEAPSSETERRLLRGVLYRAESALGLKNQIE</sequence>
<dbReference type="EMBL" id="FOUI01000002">
    <property type="protein sequence ID" value="SFM22228.1"/>
    <property type="molecule type" value="Genomic_DNA"/>
</dbReference>
<feature type="coiled-coil region" evidence="1">
    <location>
        <begin position="6"/>
        <end position="33"/>
    </location>
</feature>
<name>A0A1I4P387_9GAMM</name>